<dbReference type="InterPro" id="IPR002109">
    <property type="entry name" value="Glutaredoxin"/>
</dbReference>
<dbReference type="Proteomes" id="UP000183815">
    <property type="component" value="Unassembled WGS sequence"/>
</dbReference>
<protein>
    <recommendedName>
        <fullName evidence="1">Glutaredoxin domain-containing protein</fullName>
    </recommendedName>
</protein>
<comment type="caution">
    <text evidence="2">The sequence shown here is derived from an EMBL/GenBank/DDBJ whole genome shotgun (WGS) entry which is preliminary data.</text>
</comment>
<evidence type="ECO:0000313" key="2">
    <source>
        <dbReference type="EMBL" id="OIR20287.1"/>
    </source>
</evidence>
<proteinExistence type="predicted"/>
<sequence length="84" mass="9532">MNSNSKPIEIYGTTWCGDCHRSKDFLDKHQISYVWINIEEDDEAREKAVALNDGVQRVPVLVFPDNSILVEPTNSDLEVKLGLN</sequence>
<dbReference type="InterPro" id="IPR036249">
    <property type="entry name" value="Thioredoxin-like_sf"/>
</dbReference>
<dbReference type="Gene3D" id="3.40.30.10">
    <property type="entry name" value="Glutaredoxin"/>
    <property type="match status" value="1"/>
</dbReference>
<gene>
    <name evidence="2" type="ORF">BEU04_00305</name>
</gene>
<name>A0A1J5TH64_9ARCH</name>
<dbReference type="EMBL" id="MIYU01000001">
    <property type="protein sequence ID" value="OIR20287.1"/>
    <property type="molecule type" value="Genomic_DNA"/>
</dbReference>
<dbReference type="AlphaFoldDB" id="A0A1J5TH64"/>
<dbReference type="PROSITE" id="PS51354">
    <property type="entry name" value="GLUTAREDOXIN_2"/>
    <property type="match status" value="1"/>
</dbReference>
<evidence type="ECO:0000259" key="1">
    <source>
        <dbReference type="Pfam" id="PF00462"/>
    </source>
</evidence>
<dbReference type="CDD" id="cd02976">
    <property type="entry name" value="NrdH"/>
    <property type="match status" value="1"/>
</dbReference>
<dbReference type="SUPFAM" id="SSF52833">
    <property type="entry name" value="Thioredoxin-like"/>
    <property type="match status" value="1"/>
</dbReference>
<accession>A0A1J5TH64</accession>
<reference evidence="2 3" key="1">
    <citation type="submission" date="2016-08" db="EMBL/GenBank/DDBJ databases">
        <title>New Insights into Marine Group III Euryarchaeota, from dark to light.</title>
        <authorList>
            <person name="Haro-Moreno J.M."/>
            <person name="Rodriguez-Valera F."/>
            <person name="Lopez-Garcia P."/>
            <person name="Moreira D."/>
            <person name="Martin-Cuadrado A.B."/>
        </authorList>
    </citation>
    <scope>NUCLEOTIDE SEQUENCE [LARGE SCALE GENOMIC DNA]</scope>
    <source>
        <strain evidence="2">CG-Bathy1</strain>
    </source>
</reference>
<dbReference type="Pfam" id="PF00462">
    <property type="entry name" value="Glutaredoxin"/>
    <property type="match status" value="1"/>
</dbReference>
<evidence type="ECO:0000313" key="3">
    <source>
        <dbReference type="Proteomes" id="UP000183815"/>
    </source>
</evidence>
<organism evidence="2 3">
    <name type="scientific">Marine Group III euryarchaeote CG-Bathy1</name>
    <dbReference type="NCBI Taxonomy" id="1889001"/>
    <lineage>
        <taxon>Archaea</taxon>
        <taxon>Methanobacteriati</taxon>
        <taxon>Thermoplasmatota</taxon>
        <taxon>Thermoplasmata</taxon>
        <taxon>Candidatus Thermoprofundales</taxon>
    </lineage>
</organism>
<feature type="domain" description="Glutaredoxin" evidence="1">
    <location>
        <begin position="8"/>
        <end position="66"/>
    </location>
</feature>